<evidence type="ECO:0000256" key="1">
    <source>
        <dbReference type="ARBA" id="ARBA00022475"/>
    </source>
</evidence>
<protein>
    <recommendedName>
        <fullName evidence="10">Glycerol-3-phosphate acyltransferase</fullName>
    </recommendedName>
    <alternativeName>
        <fullName evidence="10">Acyl-PO4 G3P acyltransferase</fullName>
    </alternativeName>
    <alternativeName>
        <fullName evidence="10">Acyl-phosphate--glycerol-3-phosphate acyltransferase</fullName>
    </alternativeName>
    <alternativeName>
        <fullName evidence="10">G3P acyltransferase</fullName>
        <shortName evidence="10">GPAT</shortName>
        <ecNumber evidence="10">2.3.1.275</ecNumber>
    </alternativeName>
    <alternativeName>
        <fullName evidence="10">Lysophosphatidic acid synthase</fullName>
        <shortName evidence="10">LPA synthase</shortName>
    </alternativeName>
</protein>
<dbReference type="GO" id="GO:0043772">
    <property type="term" value="F:acyl-phosphate glycerol-3-phosphate acyltransferase activity"/>
    <property type="evidence" value="ECO:0007669"/>
    <property type="project" value="UniProtKB-UniRule"/>
</dbReference>
<feature type="transmembrane region" description="Helical" evidence="10">
    <location>
        <begin position="64"/>
        <end position="89"/>
    </location>
</feature>
<evidence type="ECO:0000256" key="6">
    <source>
        <dbReference type="ARBA" id="ARBA00023098"/>
    </source>
</evidence>
<dbReference type="HAMAP" id="MF_01043">
    <property type="entry name" value="PlsY"/>
    <property type="match status" value="1"/>
</dbReference>
<feature type="transmembrane region" description="Helical" evidence="10">
    <location>
        <begin position="110"/>
        <end position="143"/>
    </location>
</feature>
<keyword evidence="6 10" id="KW-0443">Lipid metabolism</keyword>
<comment type="subcellular location">
    <subcellularLocation>
        <location evidence="10">Cell membrane</location>
        <topology evidence="10">Multi-pass membrane protein</topology>
    </subcellularLocation>
</comment>
<dbReference type="InterPro" id="IPR003811">
    <property type="entry name" value="G3P_acylTferase_PlsY"/>
</dbReference>
<keyword evidence="5 10" id="KW-1133">Transmembrane helix</keyword>
<dbReference type="EC" id="2.3.1.275" evidence="10"/>
<dbReference type="PANTHER" id="PTHR30309">
    <property type="entry name" value="INNER MEMBRANE PROTEIN YGIH"/>
    <property type="match status" value="1"/>
</dbReference>
<dbReference type="GO" id="GO:0005886">
    <property type="term" value="C:plasma membrane"/>
    <property type="evidence" value="ECO:0007669"/>
    <property type="project" value="UniProtKB-SubCell"/>
</dbReference>
<sequence>MNMLLLFCLVAYVTGSIPTGKIVASLRGIDIQQVGTGNIGASNAYLTMGKKAGLFVLLGDFGKAYLLIDLALRYLSLGETLVVSLFLILGNMKSLFLRFSGGKGIATSLGVFLATEPLVGVVLVLIWGVALVFAKYMFLFAIMGSMIVPITYYKLTYDLLVLLLSFFICLLILLRHRENFKSKSPAVICQGEKSSKLEIRLSDDPKKGNT</sequence>
<keyword evidence="7 10" id="KW-0472">Membrane</keyword>
<comment type="pathway">
    <text evidence="10">Lipid metabolism; phospholipid metabolism.</text>
</comment>
<accession>A0A8X8I6Q7</accession>
<feature type="transmembrane region" description="Helical" evidence="10">
    <location>
        <begin position="155"/>
        <end position="174"/>
    </location>
</feature>
<evidence type="ECO:0000256" key="7">
    <source>
        <dbReference type="ARBA" id="ARBA00023136"/>
    </source>
</evidence>
<dbReference type="KEGG" id="cthu:HUR95_09200"/>
<keyword evidence="2 10" id="KW-0444">Lipid biosynthesis</keyword>
<gene>
    <name evidence="10" type="primary">plsY</name>
    <name evidence="11" type="ORF">HUR95_09200</name>
</gene>
<proteinExistence type="inferred from homology"/>
<evidence type="ECO:0000256" key="4">
    <source>
        <dbReference type="ARBA" id="ARBA00022692"/>
    </source>
</evidence>
<evidence type="ECO:0000256" key="2">
    <source>
        <dbReference type="ARBA" id="ARBA00022516"/>
    </source>
</evidence>
<dbReference type="Pfam" id="PF02660">
    <property type="entry name" value="G3P_acyltransf"/>
    <property type="match status" value="1"/>
</dbReference>
<dbReference type="EMBL" id="CP082237">
    <property type="protein sequence ID" value="QZT32582.1"/>
    <property type="molecule type" value="Genomic_DNA"/>
</dbReference>
<comment type="caution">
    <text evidence="10">Lacks conserved residue(s) required for the propagation of feature annotation.</text>
</comment>
<evidence type="ECO:0000313" key="11">
    <source>
        <dbReference type="EMBL" id="QZT32582.1"/>
    </source>
</evidence>
<evidence type="ECO:0000313" key="12">
    <source>
        <dbReference type="Proteomes" id="UP000825179"/>
    </source>
</evidence>
<keyword evidence="1 10" id="KW-1003">Cell membrane</keyword>
<comment type="subunit">
    <text evidence="10">Probably interacts with PlsX.</text>
</comment>
<reference evidence="11 12" key="1">
    <citation type="journal article" date="2020" name="Extremophiles">
        <title>Genomic analysis of Caldalkalibacillus thermarum TA2.A1 reveals aerobic alkaliphilic metabolism and evolutionary hallmarks linking alkaliphilic bacteria and plant life.</title>
        <authorList>
            <person name="de Jong S.I."/>
            <person name="van den Broek M.A."/>
            <person name="Merkel A.Y."/>
            <person name="de la Torre Cortes P."/>
            <person name="Kalamorz F."/>
            <person name="Cook G.M."/>
            <person name="van Loosdrecht M.C.M."/>
            <person name="McMillan D.G.G."/>
        </authorList>
    </citation>
    <scope>NUCLEOTIDE SEQUENCE [LARGE SCALE GENOMIC DNA]</scope>
    <source>
        <strain evidence="11 12">TA2.A1</strain>
    </source>
</reference>
<keyword evidence="8 10" id="KW-0594">Phospholipid biosynthesis</keyword>
<name>A0A8X8I6Q7_CALTT</name>
<evidence type="ECO:0000256" key="5">
    <source>
        <dbReference type="ARBA" id="ARBA00022989"/>
    </source>
</evidence>
<keyword evidence="11" id="KW-0012">Acyltransferase</keyword>
<evidence type="ECO:0000256" key="3">
    <source>
        <dbReference type="ARBA" id="ARBA00022679"/>
    </source>
</evidence>
<dbReference type="AlphaFoldDB" id="A0A8X8I6Q7"/>
<dbReference type="PANTHER" id="PTHR30309:SF0">
    <property type="entry name" value="GLYCEROL-3-PHOSPHATE ACYLTRANSFERASE-RELATED"/>
    <property type="match status" value="1"/>
</dbReference>
<evidence type="ECO:0000256" key="10">
    <source>
        <dbReference type="HAMAP-Rule" id="MF_01043"/>
    </source>
</evidence>
<keyword evidence="4 10" id="KW-0812">Transmembrane</keyword>
<keyword evidence="12" id="KW-1185">Reference proteome</keyword>
<evidence type="ECO:0000256" key="8">
    <source>
        <dbReference type="ARBA" id="ARBA00023209"/>
    </source>
</evidence>
<dbReference type="RefSeq" id="WP_222822467.1">
    <property type="nucleotide sequence ID" value="NZ_CP082237.1"/>
</dbReference>
<dbReference type="GO" id="GO:0008654">
    <property type="term" value="P:phospholipid biosynthetic process"/>
    <property type="evidence" value="ECO:0007669"/>
    <property type="project" value="UniProtKB-UniRule"/>
</dbReference>
<comment type="similarity">
    <text evidence="10">Belongs to the PlsY family.</text>
</comment>
<dbReference type="SMART" id="SM01207">
    <property type="entry name" value="G3P_acyltransf"/>
    <property type="match status" value="1"/>
</dbReference>
<keyword evidence="9 10" id="KW-1208">Phospholipid metabolism</keyword>
<dbReference type="Proteomes" id="UP000825179">
    <property type="component" value="Chromosome"/>
</dbReference>
<comment type="catalytic activity">
    <reaction evidence="10">
        <text>an acyl phosphate + sn-glycerol 3-phosphate = a 1-acyl-sn-glycero-3-phosphate + phosphate</text>
        <dbReference type="Rhea" id="RHEA:34075"/>
        <dbReference type="ChEBI" id="CHEBI:43474"/>
        <dbReference type="ChEBI" id="CHEBI:57597"/>
        <dbReference type="ChEBI" id="CHEBI:57970"/>
        <dbReference type="ChEBI" id="CHEBI:59918"/>
        <dbReference type="EC" id="2.3.1.275"/>
    </reaction>
</comment>
<organism evidence="11 12">
    <name type="scientific">Caldalkalibacillus thermarum (strain TA2.A1)</name>
    <dbReference type="NCBI Taxonomy" id="986075"/>
    <lineage>
        <taxon>Bacteria</taxon>
        <taxon>Bacillati</taxon>
        <taxon>Bacillota</taxon>
        <taxon>Bacilli</taxon>
        <taxon>Bacillales</taxon>
        <taxon>Bacillaceae</taxon>
        <taxon>Caldalkalibacillus</taxon>
    </lineage>
</organism>
<evidence type="ECO:0000256" key="9">
    <source>
        <dbReference type="ARBA" id="ARBA00023264"/>
    </source>
</evidence>
<keyword evidence="3 10" id="KW-0808">Transferase</keyword>
<comment type="function">
    <text evidence="10">Catalyzes the transfer of an acyl group from acyl-phosphate (acyl-PO(4)) to glycerol-3-phosphate (G3P) to form lysophosphatidic acid (LPA). This enzyme utilizes acyl-phosphate as fatty acyl donor, but not acyl-CoA or acyl-ACP.</text>
</comment>